<feature type="domain" description="DNA primase/polymerase bifunctional N-terminal" evidence="2">
    <location>
        <begin position="15"/>
        <end position="202"/>
    </location>
</feature>
<feature type="region of interest" description="Disordered" evidence="1">
    <location>
        <begin position="207"/>
        <end position="229"/>
    </location>
</feature>
<dbReference type="Pfam" id="PF09250">
    <property type="entry name" value="Prim-Pol"/>
    <property type="match status" value="1"/>
</dbReference>
<dbReference type="SUPFAM" id="SSF56747">
    <property type="entry name" value="Prim-pol domain"/>
    <property type="match status" value="1"/>
</dbReference>
<dbReference type="InterPro" id="IPR015330">
    <property type="entry name" value="DNA_primase/pol_bifunc_N"/>
</dbReference>
<evidence type="ECO:0000313" key="3">
    <source>
        <dbReference type="EMBL" id="GAA3636323.1"/>
    </source>
</evidence>
<dbReference type="EMBL" id="BAABAB010000042">
    <property type="protein sequence ID" value="GAA3636323.1"/>
    <property type="molecule type" value="Genomic_DNA"/>
</dbReference>
<dbReference type="RefSeq" id="WP_344808557.1">
    <property type="nucleotide sequence ID" value="NZ_BAABAB010000042.1"/>
</dbReference>
<reference evidence="4" key="1">
    <citation type="journal article" date="2019" name="Int. J. Syst. Evol. Microbiol.">
        <title>The Global Catalogue of Microorganisms (GCM) 10K type strain sequencing project: providing services to taxonomists for standard genome sequencing and annotation.</title>
        <authorList>
            <consortium name="The Broad Institute Genomics Platform"/>
            <consortium name="The Broad Institute Genome Sequencing Center for Infectious Disease"/>
            <person name="Wu L."/>
            <person name="Ma J."/>
        </authorList>
    </citation>
    <scope>NUCLEOTIDE SEQUENCE [LARGE SCALE GENOMIC DNA]</scope>
    <source>
        <strain evidence="4">JCM 16929</strain>
    </source>
</reference>
<gene>
    <name evidence="3" type="ORF">GCM10022236_43600</name>
</gene>
<evidence type="ECO:0000313" key="4">
    <source>
        <dbReference type="Proteomes" id="UP001501490"/>
    </source>
</evidence>
<evidence type="ECO:0000259" key="2">
    <source>
        <dbReference type="SMART" id="SM00943"/>
    </source>
</evidence>
<dbReference type="SMART" id="SM00943">
    <property type="entry name" value="Prim-Pol"/>
    <property type="match status" value="1"/>
</dbReference>
<accession>A0ABP7AMJ5</accession>
<protein>
    <submittedName>
        <fullName evidence="3">Bifunctional DNA primase/polymerase</fullName>
    </submittedName>
</protein>
<comment type="caution">
    <text evidence="3">The sequence shown here is derived from an EMBL/GenBank/DDBJ whole genome shotgun (WGS) entry which is preliminary data.</text>
</comment>
<proteinExistence type="predicted"/>
<sequence>MITALAYLDELLTAALDYADRGWPVFPLVPYTKQPACPAHNAASCNRSDPHCRGGHTTWEQRATRDPGRIRRAWSTRPYGIGIACGPAGLLVVDTDHRKPGRPVPAPWDKTSVRTGDTVLVRLAAGRPLPPTWTVATPSGGFHRYYQAPAGVQLSNSAGKLGWLIDTRGHGGYVVAPPTRLTQHRYTLLDGYPDPAPLPDWITAQLSGNTPATARGQAPDAGSDDARRPAAYRVRRPARYVIAAISGECGHVRAAPRGQRNHTLFCAAVALGQLVGADLVDEHTVKDLLLAACTGHLGVDGFTIAEATTTITSDLARGKNQPRNHRSGRNVE</sequence>
<keyword evidence="4" id="KW-1185">Reference proteome</keyword>
<dbReference type="CDD" id="cd04859">
    <property type="entry name" value="Prim_Pol"/>
    <property type="match status" value="1"/>
</dbReference>
<evidence type="ECO:0000256" key="1">
    <source>
        <dbReference type="SAM" id="MobiDB-lite"/>
    </source>
</evidence>
<organism evidence="3 4">
    <name type="scientific">Microlunatus ginsengisoli</name>
    <dbReference type="NCBI Taxonomy" id="363863"/>
    <lineage>
        <taxon>Bacteria</taxon>
        <taxon>Bacillati</taxon>
        <taxon>Actinomycetota</taxon>
        <taxon>Actinomycetes</taxon>
        <taxon>Propionibacteriales</taxon>
        <taxon>Propionibacteriaceae</taxon>
        <taxon>Microlunatus</taxon>
    </lineage>
</organism>
<name>A0ABP7AMJ5_9ACTN</name>
<dbReference type="Proteomes" id="UP001501490">
    <property type="component" value="Unassembled WGS sequence"/>
</dbReference>